<evidence type="ECO:0000313" key="1">
    <source>
        <dbReference type="EMBL" id="CAG9329430.1"/>
    </source>
</evidence>
<name>A0AAU9JSV5_9CILI</name>
<evidence type="ECO:0000313" key="2">
    <source>
        <dbReference type="Proteomes" id="UP001162131"/>
    </source>
</evidence>
<reference evidence="1" key="1">
    <citation type="submission" date="2021-09" db="EMBL/GenBank/DDBJ databases">
        <authorList>
            <consortium name="AG Swart"/>
            <person name="Singh M."/>
            <person name="Singh A."/>
            <person name="Seah K."/>
            <person name="Emmerich C."/>
        </authorList>
    </citation>
    <scope>NUCLEOTIDE SEQUENCE</scope>
    <source>
        <strain evidence="1">ATCC30299</strain>
    </source>
</reference>
<keyword evidence="2" id="KW-1185">Reference proteome</keyword>
<organism evidence="1 2">
    <name type="scientific">Blepharisma stoltei</name>
    <dbReference type="NCBI Taxonomy" id="1481888"/>
    <lineage>
        <taxon>Eukaryota</taxon>
        <taxon>Sar</taxon>
        <taxon>Alveolata</taxon>
        <taxon>Ciliophora</taxon>
        <taxon>Postciliodesmatophora</taxon>
        <taxon>Heterotrichea</taxon>
        <taxon>Heterotrichida</taxon>
        <taxon>Blepharismidae</taxon>
        <taxon>Blepharisma</taxon>
    </lineage>
</organism>
<dbReference type="EMBL" id="CAJZBQ010000047">
    <property type="protein sequence ID" value="CAG9329430.1"/>
    <property type="molecule type" value="Genomic_DNA"/>
</dbReference>
<dbReference type="Proteomes" id="UP001162131">
    <property type="component" value="Unassembled WGS sequence"/>
</dbReference>
<accession>A0AAU9JSV5</accession>
<dbReference type="AlphaFoldDB" id="A0AAU9JSV5"/>
<gene>
    <name evidence="1" type="ORF">BSTOLATCC_MIC48250</name>
</gene>
<protein>
    <submittedName>
        <fullName evidence="1">Uncharacterized protein</fullName>
    </submittedName>
</protein>
<proteinExistence type="predicted"/>
<comment type="caution">
    <text evidence="1">The sequence shown here is derived from an EMBL/GenBank/DDBJ whole genome shotgun (WGS) entry which is preliminary data.</text>
</comment>
<sequence>MRQILMLLNFYLNYTHIIIQTQNLLPRIVLLAHILVYLNFLKILRLVKEKAAHLGLNNQGHHQIVLLLQNQKACILYVH</sequence>